<dbReference type="HOGENOM" id="CLU_085376_1_1_5"/>
<dbReference type="InterPro" id="IPR011051">
    <property type="entry name" value="RmlC_Cupin_sf"/>
</dbReference>
<dbReference type="PATRIC" id="fig|999552.6.peg.893"/>
<dbReference type="InterPro" id="IPR013096">
    <property type="entry name" value="Cupin_2"/>
</dbReference>
<organism evidence="3 4">
    <name type="scientific">Leisingera methylohalidivorans DSM 14336</name>
    <dbReference type="NCBI Taxonomy" id="999552"/>
    <lineage>
        <taxon>Bacteria</taxon>
        <taxon>Pseudomonadati</taxon>
        <taxon>Pseudomonadota</taxon>
        <taxon>Alphaproteobacteria</taxon>
        <taxon>Rhodobacterales</taxon>
        <taxon>Roseobacteraceae</taxon>
        <taxon>Leisingera</taxon>
    </lineage>
</organism>
<evidence type="ECO:0000256" key="1">
    <source>
        <dbReference type="ARBA" id="ARBA00023125"/>
    </source>
</evidence>
<sequence length="178" mass="18974">MGEDIRDLRKSKGLTLGKLAELTGLSTGFISQIERGQNRPSVTALFKISRALGVSVSWFFNASSSGDRKSAIVRSGDRRSIAYSDGIKDELLTPTLGGGLELLSCAFAPGSGVGTVYSHQGEEAGVVISGTLDLWVGDTRYRLNAGDSFGFDSATPHRYRNPSNEKTVVIWAIAPSGF</sequence>
<dbReference type="GO" id="GO:0003677">
    <property type="term" value="F:DNA binding"/>
    <property type="evidence" value="ECO:0007669"/>
    <property type="project" value="UniProtKB-KW"/>
</dbReference>
<dbReference type="KEGG" id="lmd:METH_04490"/>
<dbReference type="Gene3D" id="1.10.260.40">
    <property type="entry name" value="lambda repressor-like DNA-binding domains"/>
    <property type="match status" value="1"/>
</dbReference>
<dbReference type="PANTHER" id="PTHR46797">
    <property type="entry name" value="HTH-TYPE TRANSCRIPTIONAL REGULATOR"/>
    <property type="match status" value="1"/>
</dbReference>
<evidence type="ECO:0000259" key="2">
    <source>
        <dbReference type="PROSITE" id="PS50943"/>
    </source>
</evidence>
<dbReference type="SUPFAM" id="SSF47413">
    <property type="entry name" value="lambda repressor-like DNA-binding domains"/>
    <property type="match status" value="1"/>
</dbReference>
<dbReference type="PROSITE" id="PS50943">
    <property type="entry name" value="HTH_CROC1"/>
    <property type="match status" value="1"/>
</dbReference>
<dbReference type="CDD" id="cd02209">
    <property type="entry name" value="cupin_XRE_C"/>
    <property type="match status" value="1"/>
</dbReference>
<evidence type="ECO:0000313" key="4">
    <source>
        <dbReference type="Proteomes" id="UP000018780"/>
    </source>
</evidence>
<protein>
    <submittedName>
        <fullName evidence="3">Cro/Cl family transcriptional regulator</fullName>
    </submittedName>
</protein>
<dbReference type="PANTHER" id="PTHR46797:SF2">
    <property type="entry name" value="TRANSCRIPTIONAL REGULATOR"/>
    <property type="match status" value="1"/>
</dbReference>
<dbReference type="InterPro" id="IPR001387">
    <property type="entry name" value="Cro/C1-type_HTH"/>
</dbReference>
<reference evidence="3 4" key="1">
    <citation type="submission" date="2013-09" db="EMBL/GenBank/DDBJ databases">
        <authorList>
            <consortium name="DOE Joint Genome Institute"/>
            <person name="Klenk H.-P."/>
            <person name="Huntemann M."/>
            <person name="Han J."/>
            <person name="Chen A."/>
            <person name="Kyrpides N."/>
            <person name="Mavromatis K."/>
            <person name="Markowitz V."/>
            <person name="Palaniappan K."/>
            <person name="Ivanova N."/>
            <person name="Schaumberg A."/>
            <person name="Pati A."/>
            <person name="Liolios K."/>
            <person name="Nordberg H.P."/>
            <person name="Cantor M.N."/>
            <person name="Hua S.X."/>
            <person name="Woyke T."/>
        </authorList>
    </citation>
    <scope>NUCLEOTIDE SEQUENCE [LARGE SCALE GENOMIC DNA]</scope>
    <source>
        <strain evidence="3 4">DSM 14336</strain>
    </source>
</reference>
<dbReference type="InterPro" id="IPR050807">
    <property type="entry name" value="TransReg_Diox_bact_type"/>
</dbReference>
<dbReference type="Proteomes" id="UP000018780">
    <property type="component" value="Chromosome"/>
</dbReference>
<gene>
    <name evidence="3" type="ORF">METH_04490</name>
</gene>
<dbReference type="GO" id="GO:0005829">
    <property type="term" value="C:cytosol"/>
    <property type="evidence" value="ECO:0007669"/>
    <property type="project" value="TreeGrafter"/>
</dbReference>
<evidence type="ECO:0000313" key="3">
    <source>
        <dbReference type="EMBL" id="AHD00068.1"/>
    </source>
</evidence>
<dbReference type="GO" id="GO:0003700">
    <property type="term" value="F:DNA-binding transcription factor activity"/>
    <property type="evidence" value="ECO:0007669"/>
    <property type="project" value="TreeGrafter"/>
</dbReference>
<name>V9VPW6_9RHOB</name>
<feature type="domain" description="HTH cro/C1-type" evidence="2">
    <location>
        <begin position="5"/>
        <end position="59"/>
    </location>
</feature>
<dbReference type="SMART" id="SM00530">
    <property type="entry name" value="HTH_XRE"/>
    <property type="match status" value="1"/>
</dbReference>
<proteinExistence type="predicted"/>
<accession>V9VPW6</accession>
<dbReference type="STRING" id="999552.METH_04490"/>
<keyword evidence="4" id="KW-1185">Reference proteome</keyword>
<dbReference type="Gene3D" id="2.60.120.10">
    <property type="entry name" value="Jelly Rolls"/>
    <property type="match status" value="1"/>
</dbReference>
<dbReference type="InterPro" id="IPR014710">
    <property type="entry name" value="RmlC-like_jellyroll"/>
</dbReference>
<keyword evidence="1" id="KW-0238">DNA-binding</keyword>
<dbReference type="AlphaFoldDB" id="V9VPW6"/>
<dbReference type="SUPFAM" id="SSF51182">
    <property type="entry name" value="RmlC-like cupins"/>
    <property type="match status" value="1"/>
</dbReference>
<dbReference type="Pfam" id="PF01381">
    <property type="entry name" value="HTH_3"/>
    <property type="match status" value="1"/>
</dbReference>
<dbReference type="InterPro" id="IPR010982">
    <property type="entry name" value="Lambda_DNA-bd_dom_sf"/>
</dbReference>
<dbReference type="EMBL" id="CP006773">
    <property type="protein sequence ID" value="AHD00068.1"/>
    <property type="molecule type" value="Genomic_DNA"/>
</dbReference>
<dbReference type="CDD" id="cd00093">
    <property type="entry name" value="HTH_XRE"/>
    <property type="match status" value="1"/>
</dbReference>
<dbReference type="Pfam" id="PF07883">
    <property type="entry name" value="Cupin_2"/>
    <property type="match status" value="1"/>
</dbReference>